<dbReference type="OrthoDB" id="5772764at2"/>
<dbReference type="Pfam" id="PF01381">
    <property type="entry name" value="HTH_3"/>
    <property type="match status" value="1"/>
</dbReference>
<dbReference type="InterPro" id="IPR010982">
    <property type="entry name" value="Lambda_DNA-bd_dom_sf"/>
</dbReference>
<evidence type="ECO:0000313" key="4">
    <source>
        <dbReference type="Proteomes" id="UP000297391"/>
    </source>
</evidence>
<dbReference type="Proteomes" id="UP000297391">
    <property type="component" value="Unassembled WGS sequence"/>
</dbReference>
<dbReference type="GO" id="GO:0003677">
    <property type="term" value="F:DNA binding"/>
    <property type="evidence" value="ECO:0007669"/>
    <property type="project" value="UniProtKB-KW"/>
</dbReference>
<keyword evidence="4" id="KW-1185">Reference proteome</keyword>
<sequence>MLNKALKIIRTFHDVSQSEMSGRLGISNSYLSEIESGKKQPSIDILTRYSECFDIPLSSILFFSENLDSPKPSDKLRLHVAKRIVSILEWNQNRNETSTKFGKKAKVF</sequence>
<dbReference type="RefSeq" id="WP_135289338.1">
    <property type="nucleotide sequence ID" value="NZ_QUZU01000011.1"/>
</dbReference>
<organism evidence="3 4">
    <name type="scientific">Pseudomonas kairouanensis</name>
    <dbReference type="NCBI Taxonomy" id="2293832"/>
    <lineage>
        <taxon>Bacteria</taxon>
        <taxon>Pseudomonadati</taxon>
        <taxon>Pseudomonadota</taxon>
        <taxon>Gammaproteobacteria</taxon>
        <taxon>Pseudomonadales</taxon>
        <taxon>Pseudomonadaceae</taxon>
        <taxon>Pseudomonas</taxon>
    </lineage>
</organism>
<dbReference type="Gene3D" id="1.10.260.40">
    <property type="entry name" value="lambda repressor-like DNA-binding domains"/>
    <property type="match status" value="1"/>
</dbReference>
<dbReference type="PROSITE" id="PS50943">
    <property type="entry name" value="HTH_CROC1"/>
    <property type="match status" value="1"/>
</dbReference>
<reference evidence="3 4" key="1">
    <citation type="journal article" date="2019" name="Syst. Appl. Microbiol.">
        <title>New species of pathogenic Pseudomonas isolated from citrus in Tunisia: Proposal of Pseudomonas kairouanensis sp. nov. and Pseudomonas nabeulensis sp. nov.</title>
        <authorList>
            <person name="Oueslati M."/>
            <person name="Mulet M."/>
            <person name="Gomila M."/>
            <person name="Berge O."/>
            <person name="Hajlaoui M.R."/>
            <person name="Lalucat J."/>
            <person name="Sadfi-Zouaoui N."/>
            <person name="Garcia-Valdes E."/>
        </authorList>
    </citation>
    <scope>NUCLEOTIDE SEQUENCE [LARGE SCALE GENOMIC DNA]</scope>
    <source>
        <strain evidence="3 4">KC12</strain>
    </source>
</reference>
<dbReference type="SMART" id="SM00530">
    <property type="entry name" value="HTH_XRE"/>
    <property type="match status" value="1"/>
</dbReference>
<gene>
    <name evidence="3" type="ORF">DYL59_11845</name>
</gene>
<evidence type="ECO:0000259" key="2">
    <source>
        <dbReference type="PROSITE" id="PS50943"/>
    </source>
</evidence>
<evidence type="ECO:0000313" key="3">
    <source>
        <dbReference type="EMBL" id="TFY89611.1"/>
    </source>
</evidence>
<comment type="caution">
    <text evidence="3">The sequence shown here is derived from an EMBL/GenBank/DDBJ whole genome shotgun (WGS) entry which is preliminary data.</text>
</comment>
<evidence type="ECO:0000256" key="1">
    <source>
        <dbReference type="ARBA" id="ARBA00023125"/>
    </source>
</evidence>
<keyword evidence="1" id="KW-0238">DNA-binding</keyword>
<dbReference type="PANTHER" id="PTHR46558">
    <property type="entry name" value="TRACRIPTIONAL REGULATORY PROTEIN-RELATED-RELATED"/>
    <property type="match status" value="1"/>
</dbReference>
<dbReference type="InterPro" id="IPR001387">
    <property type="entry name" value="Cro/C1-type_HTH"/>
</dbReference>
<dbReference type="SUPFAM" id="SSF47413">
    <property type="entry name" value="lambda repressor-like DNA-binding domains"/>
    <property type="match status" value="1"/>
</dbReference>
<dbReference type="PANTHER" id="PTHR46558:SF4">
    <property type="entry name" value="DNA-BIDING PHAGE PROTEIN"/>
    <property type="match status" value="1"/>
</dbReference>
<protein>
    <submittedName>
        <fullName evidence="3">XRE family transcriptional regulator</fullName>
    </submittedName>
</protein>
<proteinExistence type="predicted"/>
<dbReference type="CDD" id="cd00093">
    <property type="entry name" value="HTH_XRE"/>
    <property type="match status" value="1"/>
</dbReference>
<name>A0A4Z0AT73_9PSED</name>
<feature type="domain" description="HTH cro/C1-type" evidence="2">
    <location>
        <begin position="6"/>
        <end position="60"/>
    </location>
</feature>
<dbReference type="AlphaFoldDB" id="A0A4Z0AT73"/>
<dbReference type="EMBL" id="QUZU01000011">
    <property type="protein sequence ID" value="TFY89611.1"/>
    <property type="molecule type" value="Genomic_DNA"/>
</dbReference>
<accession>A0A4Z0AT73</accession>